<evidence type="ECO:0000313" key="3">
    <source>
        <dbReference type="Proteomes" id="UP000765509"/>
    </source>
</evidence>
<comment type="caution">
    <text evidence="2">The sequence shown here is derived from an EMBL/GenBank/DDBJ whole genome shotgun (WGS) entry which is preliminary data.</text>
</comment>
<organism evidence="2 3">
    <name type="scientific">Austropuccinia psidii MF-1</name>
    <dbReference type="NCBI Taxonomy" id="1389203"/>
    <lineage>
        <taxon>Eukaryota</taxon>
        <taxon>Fungi</taxon>
        <taxon>Dikarya</taxon>
        <taxon>Basidiomycota</taxon>
        <taxon>Pucciniomycotina</taxon>
        <taxon>Pucciniomycetes</taxon>
        <taxon>Pucciniales</taxon>
        <taxon>Sphaerophragmiaceae</taxon>
        <taxon>Austropuccinia</taxon>
    </lineage>
</organism>
<name>A0A9Q3JDA2_9BASI</name>
<sequence>MGCGPQSVHHGPRSVGLLGHFWPNSNEAKRGQGGSSAAPKARCVSNHKWAHLSQLLTPKPNQPTLGPKLAINQSIAAGNHQRPPDQLQARIPLQTQLNDSKSSPKSITNFKGGIFRYSVWQFPGSYQKIIQGPQPPDPTGVGLSFLFRTILRAILRGNQSFQPVSRHRGESRVNRRRLTSRQANVKQDKSRAHVKRKSSERRAHVTLWSYTKSCDIQ</sequence>
<protein>
    <submittedName>
        <fullName evidence="2">Uncharacterized protein</fullName>
    </submittedName>
</protein>
<feature type="region of interest" description="Disordered" evidence="1">
    <location>
        <begin position="162"/>
        <end position="199"/>
    </location>
</feature>
<feature type="region of interest" description="Disordered" evidence="1">
    <location>
        <begin position="1"/>
        <end position="42"/>
    </location>
</feature>
<dbReference type="AlphaFoldDB" id="A0A9Q3JDA2"/>
<reference evidence="2" key="1">
    <citation type="submission" date="2021-03" db="EMBL/GenBank/DDBJ databases">
        <title>Draft genome sequence of rust myrtle Austropuccinia psidii MF-1, a brazilian biotype.</title>
        <authorList>
            <person name="Quecine M.C."/>
            <person name="Pachon D.M.R."/>
            <person name="Bonatelli M.L."/>
            <person name="Correr F.H."/>
            <person name="Franceschini L.M."/>
            <person name="Leite T.F."/>
            <person name="Margarido G.R.A."/>
            <person name="Almeida C.A."/>
            <person name="Ferrarezi J.A."/>
            <person name="Labate C.A."/>
        </authorList>
    </citation>
    <scope>NUCLEOTIDE SEQUENCE</scope>
    <source>
        <strain evidence="2">MF-1</strain>
    </source>
</reference>
<gene>
    <name evidence="2" type="ORF">O181_099442</name>
</gene>
<accession>A0A9Q3JDA2</accession>
<keyword evidence="3" id="KW-1185">Reference proteome</keyword>
<proteinExistence type="predicted"/>
<dbReference type="EMBL" id="AVOT02068516">
    <property type="protein sequence ID" value="MBW0559727.1"/>
    <property type="molecule type" value="Genomic_DNA"/>
</dbReference>
<evidence type="ECO:0000313" key="2">
    <source>
        <dbReference type="EMBL" id="MBW0559727.1"/>
    </source>
</evidence>
<dbReference type="Proteomes" id="UP000765509">
    <property type="component" value="Unassembled WGS sequence"/>
</dbReference>
<evidence type="ECO:0000256" key="1">
    <source>
        <dbReference type="SAM" id="MobiDB-lite"/>
    </source>
</evidence>